<keyword evidence="1" id="KW-0472">Membrane</keyword>
<protein>
    <submittedName>
        <fullName evidence="2">Uncharacterized protein</fullName>
    </submittedName>
</protein>
<accession>A0A382X453</accession>
<keyword evidence="1" id="KW-1133">Transmembrane helix</keyword>
<sequence length="124" mass="14383">METYKLIRKICLVLTAIGLLTLVIDDFNNPYASNSEAVLWFFIIFIAVYICFEVISKIIQAVKKDTGKMKVFNDKKYLEAFSEVEENNIQNKELWAKAFAQCGGDKEKQKSIYVELRTKELSKR</sequence>
<organism evidence="2">
    <name type="scientific">marine metagenome</name>
    <dbReference type="NCBI Taxonomy" id="408172"/>
    <lineage>
        <taxon>unclassified sequences</taxon>
        <taxon>metagenomes</taxon>
        <taxon>ecological metagenomes</taxon>
    </lineage>
</organism>
<evidence type="ECO:0000313" key="2">
    <source>
        <dbReference type="EMBL" id="SVD65148.1"/>
    </source>
</evidence>
<dbReference type="EMBL" id="UINC01164344">
    <property type="protein sequence ID" value="SVD65148.1"/>
    <property type="molecule type" value="Genomic_DNA"/>
</dbReference>
<evidence type="ECO:0000256" key="1">
    <source>
        <dbReference type="SAM" id="Phobius"/>
    </source>
</evidence>
<keyword evidence="1" id="KW-0812">Transmembrane</keyword>
<dbReference type="AlphaFoldDB" id="A0A382X453"/>
<proteinExistence type="predicted"/>
<feature type="transmembrane region" description="Helical" evidence="1">
    <location>
        <begin position="37"/>
        <end position="59"/>
    </location>
</feature>
<gene>
    <name evidence="2" type="ORF">METZ01_LOCUS418002</name>
</gene>
<reference evidence="2" key="1">
    <citation type="submission" date="2018-05" db="EMBL/GenBank/DDBJ databases">
        <authorList>
            <person name="Lanie J.A."/>
            <person name="Ng W.-L."/>
            <person name="Kazmierczak K.M."/>
            <person name="Andrzejewski T.M."/>
            <person name="Davidsen T.M."/>
            <person name="Wayne K.J."/>
            <person name="Tettelin H."/>
            <person name="Glass J.I."/>
            <person name="Rusch D."/>
            <person name="Podicherti R."/>
            <person name="Tsui H.-C.T."/>
            <person name="Winkler M.E."/>
        </authorList>
    </citation>
    <scope>NUCLEOTIDE SEQUENCE</scope>
</reference>
<name>A0A382X453_9ZZZZ</name>
<feature type="transmembrane region" description="Helical" evidence="1">
    <location>
        <begin position="7"/>
        <end position="25"/>
    </location>
</feature>